<protein>
    <recommendedName>
        <fullName evidence="5">Calcipressin</fullName>
    </recommendedName>
</protein>
<dbReference type="PANTHER" id="PTHR10300">
    <property type="entry name" value="CALCIPRESSIN"/>
    <property type="match status" value="1"/>
</dbReference>
<dbReference type="InterPro" id="IPR012677">
    <property type="entry name" value="Nucleotide-bd_a/b_plait_sf"/>
</dbReference>
<name>A0A2U3EGW3_PURLI</name>
<feature type="compositionally biased region" description="Low complexity" evidence="2">
    <location>
        <begin position="215"/>
        <end position="224"/>
    </location>
</feature>
<dbReference type="InterPro" id="IPR035979">
    <property type="entry name" value="RBD_domain_sf"/>
</dbReference>
<dbReference type="InterPro" id="IPR006931">
    <property type="entry name" value="Calcipressin"/>
</dbReference>
<dbReference type="Gene3D" id="3.30.70.330">
    <property type="match status" value="1"/>
</dbReference>
<comment type="similarity">
    <text evidence="1">Belongs to the RCAN family.</text>
</comment>
<organism evidence="3 4">
    <name type="scientific">Purpureocillium lilacinum</name>
    <name type="common">Paecilomyces lilacinus</name>
    <dbReference type="NCBI Taxonomy" id="33203"/>
    <lineage>
        <taxon>Eukaryota</taxon>
        <taxon>Fungi</taxon>
        <taxon>Dikarya</taxon>
        <taxon>Ascomycota</taxon>
        <taxon>Pezizomycotina</taxon>
        <taxon>Sordariomycetes</taxon>
        <taxon>Hypocreomycetidae</taxon>
        <taxon>Hypocreales</taxon>
        <taxon>Ophiocordycipitaceae</taxon>
        <taxon>Purpureocillium</taxon>
    </lineage>
</organism>
<dbReference type="GO" id="GO:0003676">
    <property type="term" value="F:nucleic acid binding"/>
    <property type="evidence" value="ECO:0007669"/>
    <property type="project" value="InterPro"/>
</dbReference>
<evidence type="ECO:0000313" key="3">
    <source>
        <dbReference type="EMBL" id="PWI73738.1"/>
    </source>
</evidence>
<dbReference type="SUPFAM" id="SSF54928">
    <property type="entry name" value="RNA-binding domain, RBD"/>
    <property type="match status" value="1"/>
</dbReference>
<dbReference type="FunFam" id="3.30.70.330:FF:000503">
    <property type="entry name" value="Calcineurin binding protein, putative"/>
    <property type="match status" value="1"/>
</dbReference>
<sequence length="460" mass="50989">MPSNPPKPPRPPSQVVESNQSGSIVVHHAQHHQHRPHIRLLPWLCILETFCRPPTCHTPRRTPPTPLSRKTRRRPRATPRLAASRSPTQTELDPDPTPPATPDFRLLILTASPAALAPSLVEIITILLQHSPDTVTLCLSPHRSSPLRNGHYATPRHRRDTTCHRICRKTKALQHRTSPSRLHIYRTVRFPATAAATVALHSHIPNDAMEPTPRPSRSSSSASRKANLTLDLSNLPPLVQPTPPSNTLLFTNLTNPDVFRPDNLQSIRDLITKTAPIHAFAPLKSFRRIVVSFFDIDAAIAVRQVWDGEAVLGERLKVYYGQQTSVEAKDEHLALPDAGKLFFISPPPSPPHGWEMRLEDAPNKMVHADDLADALAKLHQRRDAVESPLSPVDGALLGGRGRSRSSTLIWHPEENGCSPDLPAVVVEDMTDKPEEISPLEASRPIMAHTARPPVELMHQA</sequence>
<gene>
    <name evidence="3" type="ORF">PCL_09014</name>
</gene>
<dbReference type="AlphaFoldDB" id="A0A2U3EGW3"/>
<evidence type="ECO:0000256" key="1">
    <source>
        <dbReference type="ARBA" id="ARBA00008209"/>
    </source>
</evidence>
<feature type="region of interest" description="Disordered" evidence="2">
    <location>
        <begin position="202"/>
        <end position="225"/>
    </location>
</feature>
<dbReference type="EMBL" id="LCWV01000004">
    <property type="protein sequence ID" value="PWI73738.1"/>
    <property type="molecule type" value="Genomic_DNA"/>
</dbReference>
<dbReference type="GO" id="GO:0008597">
    <property type="term" value="F:calcium-dependent protein serine/threonine phosphatase regulator activity"/>
    <property type="evidence" value="ECO:0007669"/>
    <property type="project" value="TreeGrafter"/>
</dbReference>
<comment type="caution">
    <text evidence="3">The sequence shown here is derived from an EMBL/GenBank/DDBJ whole genome shotgun (WGS) entry which is preliminary data.</text>
</comment>
<reference evidence="3 4" key="1">
    <citation type="journal article" date="2016" name="Front. Microbiol.">
        <title>Genome and transcriptome sequences reveal the specific parasitism of the nematophagous Purpureocillium lilacinum 36-1.</title>
        <authorList>
            <person name="Xie J."/>
            <person name="Li S."/>
            <person name="Mo C."/>
            <person name="Xiao X."/>
            <person name="Peng D."/>
            <person name="Wang G."/>
            <person name="Xiao Y."/>
        </authorList>
    </citation>
    <scope>NUCLEOTIDE SEQUENCE [LARGE SCALE GENOMIC DNA]</scope>
    <source>
        <strain evidence="3 4">36-1</strain>
    </source>
</reference>
<dbReference type="GO" id="GO:0019722">
    <property type="term" value="P:calcium-mediated signaling"/>
    <property type="evidence" value="ECO:0007669"/>
    <property type="project" value="InterPro"/>
</dbReference>
<dbReference type="GO" id="GO:0005737">
    <property type="term" value="C:cytoplasm"/>
    <property type="evidence" value="ECO:0007669"/>
    <property type="project" value="TreeGrafter"/>
</dbReference>
<evidence type="ECO:0008006" key="5">
    <source>
        <dbReference type="Google" id="ProtNLM"/>
    </source>
</evidence>
<feature type="region of interest" description="Disordered" evidence="2">
    <location>
        <begin position="55"/>
        <end position="99"/>
    </location>
</feature>
<evidence type="ECO:0000256" key="2">
    <source>
        <dbReference type="SAM" id="MobiDB-lite"/>
    </source>
</evidence>
<dbReference type="Proteomes" id="UP000245956">
    <property type="component" value="Unassembled WGS sequence"/>
</dbReference>
<dbReference type="PANTHER" id="PTHR10300:SF14">
    <property type="entry name" value="PROTEIN SARAH"/>
    <property type="match status" value="1"/>
</dbReference>
<accession>A0A2U3EGW3</accession>
<dbReference type="Pfam" id="PF04847">
    <property type="entry name" value="Calcipressin"/>
    <property type="match status" value="1"/>
</dbReference>
<feature type="compositionally biased region" description="Pro residues" evidence="2">
    <location>
        <begin position="1"/>
        <end position="12"/>
    </location>
</feature>
<dbReference type="GO" id="GO:0005634">
    <property type="term" value="C:nucleus"/>
    <property type="evidence" value="ECO:0007669"/>
    <property type="project" value="TreeGrafter"/>
</dbReference>
<feature type="region of interest" description="Disordered" evidence="2">
    <location>
        <begin position="1"/>
        <end position="32"/>
    </location>
</feature>
<dbReference type="CDD" id="cd12434">
    <property type="entry name" value="RRM_RCAN_like"/>
    <property type="match status" value="1"/>
</dbReference>
<evidence type="ECO:0000313" key="4">
    <source>
        <dbReference type="Proteomes" id="UP000245956"/>
    </source>
</evidence>
<feature type="compositionally biased region" description="Low complexity" evidence="2">
    <location>
        <begin position="78"/>
        <end position="87"/>
    </location>
</feature>
<proteinExistence type="inferred from homology"/>